<dbReference type="Pfam" id="PF00074">
    <property type="entry name" value="RnaseA"/>
    <property type="match status" value="1"/>
</dbReference>
<feature type="domain" description="Ribonuclease A-domain" evidence="19">
    <location>
        <begin position="28"/>
        <end position="146"/>
    </location>
</feature>
<evidence type="ECO:0000256" key="6">
    <source>
        <dbReference type="ARBA" id="ARBA00022529"/>
    </source>
</evidence>
<keyword evidence="21" id="KW-1185">Reference proteome</keyword>
<dbReference type="STRING" id="885580.ENSFDAP00000015354"/>
<dbReference type="PANTHER" id="PTHR11437">
    <property type="entry name" value="RIBONUCLEASE"/>
    <property type="match status" value="1"/>
</dbReference>
<evidence type="ECO:0000256" key="12">
    <source>
        <dbReference type="ARBA" id="ARBA00023157"/>
    </source>
</evidence>
<sequence length="146" mass="16757">MVRDVRFHLPLLLGLFVLLCPIWPMLGSHTPSSWFETQHLLKKKLPCNMLMSKINNYKSECKASNTFLHVSFQSVVDVCTLPAIPCKKIKGNICHQSKNPVNVTKCVIRSRTPCTYSDFSKLSKFTVACQHRFNNPHYPLLPFHLD</sequence>
<dbReference type="GO" id="GO:0005576">
    <property type="term" value="C:extracellular region"/>
    <property type="evidence" value="ECO:0007669"/>
    <property type="project" value="UniProtKB-SubCell"/>
</dbReference>
<keyword evidence="7 18" id="KW-0540">Nuclease</keyword>
<dbReference type="InterPro" id="IPR023412">
    <property type="entry name" value="RNaseA_domain"/>
</dbReference>
<accession>A0A091DQY8</accession>
<keyword evidence="9 18" id="KW-0255">Endonuclease</keyword>
<dbReference type="GO" id="GO:0005764">
    <property type="term" value="C:lysosome"/>
    <property type="evidence" value="ECO:0007669"/>
    <property type="project" value="UniProtKB-SubCell"/>
</dbReference>
<evidence type="ECO:0000256" key="8">
    <source>
        <dbReference type="ARBA" id="ARBA00022729"/>
    </source>
</evidence>
<dbReference type="GO" id="GO:0004519">
    <property type="term" value="F:endonuclease activity"/>
    <property type="evidence" value="ECO:0007669"/>
    <property type="project" value="UniProtKB-KW"/>
</dbReference>
<keyword evidence="12" id="KW-1015">Disulfide bond</keyword>
<keyword evidence="5" id="KW-0964">Secreted</keyword>
<dbReference type="GO" id="GO:0016787">
    <property type="term" value="F:hydrolase activity"/>
    <property type="evidence" value="ECO:0007669"/>
    <property type="project" value="UniProtKB-KW"/>
</dbReference>
<dbReference type="InterPro" id="IPR023411">
    <property type="entry name" value="RNaseA_AS"/>
</dbReference>
<evidence type="ECO:0000256" key="3">
    <source>
        <dbReference type="ARBA" id="ARBA00004613"/>
    </source>
</evidence>
<gene>
    <name evidence="20" type="ORF">H920_05504</name>
</gene>
<comment type="subcellular location">
    <subcellularLocation>
        <location evidence="2">Cytoplasmic granule</location>
    </subcellularLocation>
    <subcellularLocation>
        <location evidence="1">Lysosome</location>
    </subcellularLocation>
    <subcellularLocation>
        <location evidence="3">Secreted</location>
    </subcellularLocation>
</comment>
<evidence type="ECO:0000256" key="7">
    <source>
        <dbReference type="ARBA" id="ARBA00022722"/>
    </source>
</evidence>
<evidence type="ECO:0000256" key="4">
    <source>
        <dbReference type="ARBA" id="ARBA00005600"/>
    </source>
</evidence>
<reference evidence="20 21" key="1">
    <citation type="submission" date="2013-11" db="EMBL/GenBank/DDBJ databases">
        <title>The Damaraland mole rat (Fukomys damarensis) genome and evolution of African mole rats.</title>
        <authorList>
            <person name="Gladyshev V.N."/>
            <person name="Fang X."/>
        </authorList>
    </citation>
    <scope>NUCLEOTIDE SEQUENCE [LARGE SCALE GENOMIC DNA]</scope>
    <source>
        <tissue evidence="20">Liver</tissue>
    </source>
</reference>
<proteinExistence type="inferred from homology"/>
<protein>
    <recommendedName>
        <fullName evidence="16">Ribonuclease K6</fullName>
    </recommendedName>
</protein>
<evidence type="ECO:0000256" key="1">
    <source>
        <dbReference type="ARBA" id="ARBA00004371"/>
    </source>
</evidence>
<evidence type="ECO:0000256" key="9">
    <source>
        <dbReference type="ARBA" id="ARBA00022759"/>
    </source>
</evidence>
<dbReference type="AlphaFoldDB" id="A0A091DQY8"/>
<keyword evidence="10 18" id="KW-0378">Hydrolase</keyword>
<dbReference type="PANTHER" id="PTHR11437:SF4">
    <property type="entry name" value="RIBONUCLEASE K6"/>
    <property type="match status" value="1"/>
</dbReference>
<evidence type="ECO:0000256" key="14">
    <source>
        <dbReference type="ARBA" id="ARBA00023228"/>
    </source>
</evidence>
<keyword evidence="14" id="KW-0458">Lysosome</keyword>
<keyword evidence="8 18" id="KW-0732">Signal</keyword>
<dbReference type="PROSITE" id="PS00127">
    <property type="entry name" value="RNASE_PANCREATIC"/>
    <property type="match status" value="1"/>
</dbReference>
<evidence type="ECO:0000256" key="16">
    <source>
        <dbReference type="ARBA" id="ARBA00039800"/>
    </source>
</evidence>
<dbReference type="Gene3D" id="3.10.130.10">
    <property type="entry name" value="Ribonuclease A-like domain"/>
    <property type="match status" value="1"/>
</dbReference>
<evidence type="ECO:0000256" key="2">
    <source>
        <dbReference type="ARBA" id="ARBA00004463"/>
    </source>
</evidence>
<comment type="similarity">
    <text evidence="4 18">Belongs to the pancreatic ribonuclease family.</text>
</comment>
<dbReference type="Proteomes" id="UP000028990">
    <property type="component" value="Unassembled WGS sequence"/>
</dbReference>
<evidence type="ECO:0000313" key="20">
    <source>
        <dbReference type="EMBL" id="KFO32888.1"/>
    </source>
</evidence>
<dbReference type="GO" id="GO:0003676">
    <property type="term" value="F:nucleic acid binding"/>
    <property type="evidence" value="ECO:0007669"/>
    <property type="project" value="InterPro"/>
</dbReference>
<keyword evidence="13" id="KW-0325">Glycoprotein</keyword>
<dbReference type="GO" id="GO:0050830">
    <property type="term" value="P:defense response to Gram-positive bacterium"/>
    <property type="evidence" value="ECO:0007669"/>
    <property type="project" value="TreeGrafter"/>
</dbReference>
<comment type="function">
    <text evidence="17">Ribonuclease which shows a preference for the pyrimidines uridine and cytosine. Has potent antibacterial activity against a range of Gram-positive and Gram-negative bacteria, including P.aeruginosa, A.baumanii, M.luteus, S.aureus, E.faecalis, E.faecium, S.saprophyticus and E.coli. Causes loss of bacterial membrane integrity, and also promotes agglutination of Gram-negative bacteria. Probably contributes to urinary tract sterility. Bactericidal activity is independent of RNase activity.</text>
</comment>
<evidence type="ECO:0000256" key="15">
    <source>
        <dbReference type="ARBA" id="ARBA00038824"/>
    </source>
</evidence>
<dbReference type="OMA" id="IKGNICH"/>
<evidence type="ECO:0000256" key="5">
    <source>
        <dbReference type="ARBA" id="ARBA00022525"/>
    </source>
</evidence>
<feature type="chain" id="PRO_5009025252" description="Ribonuclease K6" evidence="18">
    <location>
        <begin position="28"/>
        <end position="146"/>
    </location>
</feature>
<dbReference type="InterPro" id="IPR036816">
    <property type="entry name" value="RNaseA-like_dom_sf"/>
</dbReference>
<evidence type="ECO:0000256" key="10">
    <source>
        <dbReference type="ARBA" id="ARBA00022801"/>
    </source>
</evidence>
<name>A0A091DQY8_FUKDA</name>
<evidence type="ECO:0000256" key="18">
    <source>
        <dbReference type="RuleBase" id="RU000651"/>
    </source>
</evidence>
<dbReference type="PRINTS" id="PR00794">
    <property type="entry name" value="RIBONUCLEASE"/>
</dbReference>
<evidence type="ECO:0000259" key="19">
    <source>
        <dbReference type="SMART" id="SM00092"/>
    </source>
</evidence>
<dbReference type="SUPFAM" id="SSF54076">
    <property type="entry name" value="RNase A-like"/>
    <property type="match status" value="1"/>
</dbReference>
<dbReference type="EMBL" id="KN122106">
    <property type="protein sequence ID" value="KFO32888.1"/>
    <property type="molecule type" value="Genomic_DNA"/>
</dbReference>
<dbReference type="InterPro" id="IPR001427">
    <property type="entry name" value="RNaseA"/>
</dbReference>
<dbReference type="SMART" id="SM00092">
    <property type="entry name" value="RNAse_Pc"/>
    <property type="match status" value="1"/>
</dbReference>
<dbReference type="GO" id="GO:0004540">
    <property type="term" value="F:RNA nuclease activity"/>
    <property type="evidence" value="ECO:0007669"/>
    <property type="project" value="TreeGrafter"/>
</dbReference>
<comment type="subunit">
    <text evidence="15">Interacts (via N-terminus) with bacterial lipopolysaccharide (LPS).</text>
</comment>
<feature type="signal peptide" evidence="18">
    <location>
        <begin position="1"/>
        <end position="27"/>
    </location>
</feature>
<evidence type="ECO:0000313" key="21">
    <source>
        <dbReference type="Proteomes" id="UP000028990"/>
    </source>
</evidence>
<evidence type="ECO:0000256" key="13">
    <source>
        <dbReference type="ARBA" id="ARBA00023180"/>
    </source>
</evidence>
<evidence type="ECO:0000256" key="11">
    <source>
        <dbReference type="ARBA" id="ARBA00023022"/>
    </source>
</evidence>
<organism evidence="20 21">
    <name type="scientific">Fukomys damarensis</name>
    <name type="common">Damaraland mole rat</name>
    <name type="synonym">Cryptomys damarensis</name>
    <dbReference type="NCBI Taxonomy" id="885580"/>
    <lineage>
        <taxon>Eukaryota</taxon>
        <taxon>Metazoa</taxon>
        <taxon>Chordata</taxon>
        <taxon>Craniata</taxon>
        <taxon>Vertebrata</taxon>
        <taxon>Euteleostomi</taxon>
        <taxon>Mammalia</taxon>
        <taxon>Eutheria</taxon>
        <taxon>Euarchontoglires</taxon>
        <taxon>Glires</taxon>
        <taxon>Rodentia</taxon>
        <taxon>Hystricomorpha</taxon>
        <taxon>Bathyergidae</taxon>
        <taxon>Fukomys</taxon>
    </lineage>
</organism>
<keyword evidence="11" id="KW-0044">Antibiotic</keyword>
<evidence type="ECO:0000256" key="17">
    <source>
        <dbReference type="ARBA" id="ARBA00045485"/>
    </source>
</evidence>
<keyword evidence="6" id="KW-0929">Antimicrobial</keyword>